<organism evidence="2 3">
    <name type="scientific">Bifidobacterium tsurumiense</name>
    <dbReference type="NCBI Taxonomy" id="356829"/>
    <lineage>
        <taxon>Bacteria</taxon>
        <taxon>Bacillati</taxon>
        <taxon>Actinomycetota</taxon>
        <taxon>Actinomycetes</taxon>
        <taxon>Bifidobacteriales</taxon>
        <taxon>Bifidobacteriaceae</taxon>
        <taxon>Bifidobacterium</taxon>
    </lineage>
</organism>
<protein>
    <submittedName>
        <fullName evidence="2">Uncharacterized protein</fullName>
    </submittedName>
</protein>
<dbReference type="AlphaFoldDB" id="A0A087E541"/>
<feature type="compositionally biased region" description="Basic residues" evidence="1">
    <location>
        <begin position="289"/>
        <end position="299"/>
    </location>
</feature>
<reference evidence="2 3" key="1">
    <citation type="submission" date="2014-03" db="EMBL/GenBank/DDBJ databases">
        <title>Genomics of Bifidobacteria.</title>
        <authorList>
            <person name="Ventura M."/>
            <person name="Milani C."/>
            <person name="Lugli G.A."/>
        </authorList>
    </citation>
    <scope>NUCLEOTIDE SEQUENCE [LARGE SCALE GENOMIC DNA]</scope>
    <source>
        <strain evidence="2 3">JCM 13495</strain>
    </source>
</reference>
<evidence type="ECO:0000313" key="2">
    <source>
        <dbReference type="EMBL" id="KFJ02892.1"/>
    </source>
</evidence>
<name>A0A087E541_9BIFI</name>
<evidence type="ECO:0000256" key="1">
    <source>
        <dbReference type="SAM" id="MobiDB-lite"/>
    </source>
</evidence>
<dbReference type="EMBL" id="JGZU01000024">
    <property type="protein sequence ID" value="KFJ02892.1"/>
    <property type="molecule type" value="Genomic_DNA"/>
</dbReference>
<keyword evidence="3" id="KW-1185">Reference proteome</keyword>
<evidence type="ECO:0000313" key="3">
    <source>
        <dbReference type="Proteomes" id="UP000029080"/>
    </source>
</evidence>
<sequence>MTDNARTGGPGFMLALEARATGPDEPDLNTAIAAARDEYRDGDADARRMWSDAAAHDWDMLCADPVTRGEWASDVRRLAILATVFEAVPERAERMILTWALDPDEPSRADMRGMLGDERPVDFDRLLDDLTDGACAYAPGDDLLADRIGTASNVLGPIAENAPDVVAYAITSLKAAFTLAQGDLAEAMDLIAFCRPHLDSTRLADAVEAQARARAQSGGDGMGDGHGHGRADAVGRLPPVLRGAPRPAGRWLRGRRGSAAPEGWNHATDTAGHAGQSRGQSEVLPGRQGRGRRAAARVS</sequence>
<dbReference type="STRING" id="356829.BITS_1875"/>
<accession>A0A087E541</accession>
<dbReference type="Proteomes" id="UP000029080">
    <property type="component" value="Unassembled WGS sequence"/>
</dbReference>
<proteinExistence type="predicted"/>
<feature type="region of interest" description="Disordered" evidence="1">
    <location>
        <begin position="210"/>
        <end position="299"/>
    </location>
</feature>
<feature type="compositionally biased region" description="Basic and acidic residues" evidence="1">
    <location>
        <begin position="223"/>
        <end position="233"/>
    </location>
</feature>
<comment type="caution">
    <text evidence="2">The sequence shown here is derived from an EMBL/GenBank/DDBJ whole genome shotgun (WGS) entry which is preliminary data.</text>
</comment>
<gene>
    <name evidence="2" type="ORF">BITS_1875</name>
</gene>
<dbReference type="RefSeq" id="WP_044259847.1">
    <property type="nucleotide sequence ID" value="NZ_JGZU01000024.1"/>
</dbReference>